<feature type="region of interest" description="Disordered" evidence="4">
    <location>
        <begin position="1"/>
        <end position="33"/>
    </location>
</feature>
<name>A0A1L9VBJ9_ASPGL</name>
<organism evidence="6 7">
    <name type="scientific">Aspergillus glaucus CBS 516.65</name>
    <dbReference type="NCBI Taxonomy" id="1160497"/>
    <lineage>
        <taxon>Eukaryota</taxon>
        <taxon>Fungi</taxon>
        <taxon>Dikarya</taxon>
        <taxon>Ascomycota</taxon>
        <taxon>Pezizomycotina</taxon>
        <taxon>Eurotiomycetes</taxon>
        <taxon>Eurotiomycetidae</taxon>
        <taxon>Eurotiales</taxon>
        <taxon>Aspergillaceae</taxon>
        <taxon>Aspergillus</taxon>
        <taxon>Aspergillus subgen. Aspergillus</taxon>
    </lineage>
</organism>
<sequence>MGESSKRQTVLPESLWADDPVQQKRSGKFHAGRDNTTRSLIDRSYRFGIPIKAHRNAPPLSTVKEEQPKAKYHKSYNVDQAGYGMIALKDVEGFPAFLIKKCQIPSSWTFQEASHKNLVSLTDFYTESSLICLVHEYVHLAIPLGGLAGIVDFSEADIATVCREILDGLIYIHSKLSISHGSVDCSNVLLNEKGEIQLANIRD</sequence>
<reference evidence="7" key="1">
    <citation type="journal article" date="2017" name="Genome Biol.">
        <title>Comparative genomics reveals high biological diversity and specific adaptations in the industrially and medically important fungal genus Aspergillus.</title>
        <authorList>
            <person name="de Vries R.P."/>
            <person name="Riley R."/>
            <person name="Wiebenga A."/>
            <person name="Aguilar-Osorio G."/>
            <person name="Amillis S."/>
            <person name="Uchima C.A."/>
            <person name="Anderluh G."/>
            <person name="Asadollahi M."/>
            <person name="Askin M."/>
            <person name="Barry K."/>
            <person name="Battaglia E."/>
            <person name="Bayram O."/>
            <person name="Benocci T."/>
            <person name="Braus-Stromeyer S.A."/>
            <person name="Caldana C."/>
            <person name="Canovas D."/>
            <person name="Cerqueira G.C."/>
            <person name="Chen F."/>
            <person name="Chen W."/>
            <person name="Choi C."/>
            <person name="Clum A."/>
            <person name="Dos Santos R.A."/>
            <person name="Damasio A.R."/>
            <person name="Diallinas G."/>
            <person name="Emri T."/>
            <person name="Fekete E."/>
            <person name="Flipphi M."/>
            <person name="Freyberg S."/>
            <person name="Gallo A."/>
            <person name="Gournas C."/>
            <person name="Habgood R."/>
            <person name="Hainaut M."/>
            <person name="Harispe M.L."/>
            <person name="Henrissat B."/>
            <person name="Hilden K.S."/>
            <person name="Hope R."/>
            <person name="Hossain A."/>
            <person name="Karabika E."/>
            <person name="Karaffa L."/>
            <person name="Karanyi Z."/>
            <person name="Krasevec N."/>
            <person name="Kuo A."/>
            <person name="Kusch H."/>
            <person name="LaButti K."/>
            <person name="Lagendijk E.L."/>
            <person name="Lapidus A."/>
            <person name="Levasseur A."/>
            <person name="Lindquist E."/>
            <person name="Lipzen A."/>
            <person name="Logrieco A.F."/>
            <person name="MacCabe A."/>
            <person name="Maekelae M.R."/>
            <person name="Malavazi I."/>
            <person name="Melin P."/>
            <person name="Meyer V."/>
            <person name="Mielnichuk N."/>
            <person name="Miskei M."/>
            <person name="Molnar A.P."/>
            <person name="Mule G."/>
            <person name="Ngan C.Y."/>
            <person name="Orejas M."/>
            <person name="Orosz E."/>
            <person name="Ouedraogo J.P."/>
            <person name="Overkamp K.M."/>
            <person name="Park H.-S."/>
            <person name="Perrone G."/>
            <person name="Piumi F."/>
            <person name="Punt P.J."/>
            <person name="Ram A.F."/>
            <person name="Ramon A."/>
            <person name="Rauscher S."/>
            <person name="Record E."/>
            <person name="Riano-Pachon D.M."/>
            <person name="Robert V."/>
            <person name="Roehrig J."/>
            <person name="Ruller R."/>
            <person name="Salamov A."/>
            <person name="Salih N.S."/>
            <person name="Samson R.A."/>
            <person name="Sandor E."/>
            <person name="Sanguinetti M."/>
            <person name="Schuetze T."/>
            <person name="Sepcic K."/>
            <person name="Shelest E."/>
            <person name="Sherlock G."/>
            <person name="Sophianopoulou V."/>
            <person name="Squina F.M."/>
            <person name="Sun H."/>
            <person name="Susca A."/>
            <person name="Todd R.B."/>
            <person name="Tsang A."/>
            <person name="Unkles S.E."/>
            <person name="van de Wiele N."/>
            <person name="van Rossen-Uffink D."/>
            <person name="Oliveira J.V."/>
            <person name="Vesth T.C."/>
            <person name="Visser J."/>
            <person name="Yu J.-H."/>
            <person name="Zhou M."/>
            <person name="Andersen M.R."/>
            <person name="Archer D.B."/>
            <person name="Baker S.E."/>
            <person name="Benoit I."/>
            <person name="Brakhage A.A."/>
            <person name="Braus G.H."/>
            <person name="Fischer R."/>
            <person name="Frisvad J.C."/>
            <person name="Goldman G.H."/>
            <person name="Houbraken J."/>
            <person name="Oakley B."/>
            <person name="Pocsi I."/>
            <person name="Scazzocchio C."/>
            <person name="Seiboth B."/>
            <person name="vanKuyk P.A."/>
            <person name="Wortman J."/>
            <person name="Dyer P.S."/>
            <person name="Grigoriev I.V."/>
        </authorList>
    </citation>
    <scope>NUCLEOTIDE SEQUENCE [LARGE SCALE GENOMIC DNA]</scope>
    <source>
        <strain evidence="7">CBS 516.65</strain>
    </source>
</reference>
<dbReference type="OrthoDB" id="4062651at2759"/>
<feature type="non-terminal residue" evidence="6">
    <location>
        <position position="203"/>
    </location>
</feature>
<dbReference type="InterPro" id="IPR051931">
    <property type="entry name" value="PAK3-like"/>
</dbReference>
<dbReference type="GO" id="GO:0004672">
    <property type="term" value="F:protein kinase activity"/>
    <property type="evidence" value="ECO:0007669"/>
    <property type="project" value="InterPro"/>
</dbReference>
<dbReference type="EMBL" id="KV878906">
    <property type="protein sequence ID" value="OJJ81317.1"/>
    <property type="molecule type" value="Genomic_DNA"/>
</dbReference>
<protein>
    <recommendedName>
        <fullName evidence="5">Protein kinase domain-containing protein</fullName>
    </recommendedName>
</protein>
<dbReference type="STRING" id="1160497.A0A1L9VBJ9"/>
<evidence type="ECO:0000256" key="2">
    <source>
        <dbReference type="ARBA" id="ARBA00022741"/>
    </source>
</evidence>
<dbReference type="PANTHER" id="PTHR45832:SF22">
    <property type="entry name" value="SERINE_THREONINE-PROTEIN KINASE SAMKA-RELATED"/>
    <property type="match status" value="1"/>
</dbReference>
<gene>
    <name evidence="6" type="ORF">ASPGLDRAFT_50365</name>
</gene>
<evidence type="ECO:0000256" key="3">
    <source>
        <dbReference type="ARBA" id="ARBA00022840"/>
    </source>
</evidence>
<evidence type="ECO:0000256" key="4">
    <source>
        <dbReference type="SAM" id="MobiDB-lite"/>
    </source>
</evidence>
<feature type="domain" description="Protein kinase" evidence="5">
    <location>
        <begin position="61"/>
        <end position="203"/>
    </location>
</feature>
<proteinExistence type="inferred from homology"/>
<evidence type="ECO:0000313" key="7">
    <source>
        <dbReference type="Proteomes" id="UP000184300"/>
    </source>
</evidence>
<dbReference type="GO" id="GO:0005524">
    <property type="term" value="F:ATP binding"/>
    <property type="evidence" value="ECO:0007669"/>
    <property type="project" value="UniProtKB-KW"/>
</dbReference>
<dbReference type="Pfam" id="PF00069">
    <property type="entry name" value="Pkinase"/>
    <property type="match status" value="1"/>
</dbReference>
<accession>A0A1L9VBJ9</accession>
<dbReference type="GeneID" id="34463553"/>
<evidence type="ECO:0000313" key="6">
    <source>
        <dbReference type="EMBL" id="OJJ81317.1"/>
    </source>
</evidence>
<evidence type="ECO:0000259" key="5">
    <source>
        <dbReference type="PROSITE" id="PS50011"/>
    </source>
</evidence>
<dbReference type="PANTHER" id="PTHR45832">
    <property type="entry name" value="SERINE/THREONINE-PROTEIN KINASE SAMKA-RELATED-RELATED"/>
    <property type="match status" value="1"/>
</dbReference>
<dbReference type="VEuPathDB" id="FungiDB:ASPGLDRAFT_50365"/>
<dbReference type="InterPro" id="IPR000719">
    <property type="entry name" value="Prot_kinase_dom"/>
</dbReference>
<keyword evidence="3" id="KW-0067">ATP-binding</keyword>
<dbReference type="SUPFAM" id="SSF56112">
    <property type="entry name" value="Protein kinase-like (PK-like)"/>
    <property type="match status" value="1"/>
</dbReference>
<dbReference type="RefSeq" id="XP_022398015.1">
    <property type="nucleotide sequence ID" value="XM_022547292.1"/>
</dbReference>
<dbReference type="Proteomes" id="UP000184300">
    <property type="component" value="Unassembled WGS sequence"/>
</dbReference>
<comment type="similarity">
    <text evidence="1">Belongs to the protein kinase superfamily. STE Ser/Thr protein kinase family. STE20 subfamily.</text>
</comment>
<dbReference type="Gene3D" id="1.10.510.10">
    <property type="entry name" value="Transferase(Phosphotransferase) domain 1"/>
    <property type="match status" value="1"/>
</dbReference>
<dbReference type="PROSITE" id="PS50011">
    <property type="entry name" value="PROTEIN_KINASE_DOM"/>
    <property type="match status" value="1"/>
</dbReference>
<evidence type="ECO:0000256" key="1">
    <source>
        <dbReference type="ARBA" id="ARBA00008874"/>
    </source>
</evidence>
<dbReference type="InterPro" id="IPR011009">
    <property type="entry name" value="Kinase-like_dom_sf"/>
</dbReference>
<keyword evidence="7" id="KW-1185">Reference proteome</keyword>
<keyword evidence="2" id="KW-0547">Nucleotide-binding</keyword>
<dbReference type="AlphaFoldDB" id="A0A1L9VBJ9"/>